<dbReference type="EC" id="2.7.7.3" evidence="9"/>
<evidence type="ECO:0000256" key="3">
    <source>
        <dbReference type="ARBA" id="ARBA00022695"/>
    </source>
</evidence>
<evidence type="ECO:0000256" key="2">
    <source>
        <dbReference type="ARBA" id="ARBA00022679"/>
    </source>
</evidence>
<dbReference type="InterPro" id="IPR004821">
    <property type="entry name" value="Cyt_trans-like"/>
</dbReference>
<sequence length="162" mass="18178">MKNDIKRAIYPGTFDPITNGHLDIIKRACKMFDEIIVAVAASDEKNPVFDLETRIAMIKKVTANFPKIKVVGFNTLLVSLSNELDANIIIRGLRAVSDFEYELQMGYANSSLKKELETVYLMPSLNNAFISSSVVRSLLKFNGKIDHLVPPEVVEYIKKEGL</sequence>
<dbReference type="CDD" id="cd02163">
    <property type="entry name" value="PPAT"/>
    <property type="match status" value="1"/>
</dbReference>
<reference evidence="11" key="1">
    <citation type="submission" date="2015-11" db="EMBL/GenBank/DDBJ databases">
        <authorList>
            <person name="Zhang Y."/>
            <person name="Guo Z."/>
        </authorList>
    </citation>
    <scope>NUCLEOTIDE SEQUENCE</scope>
    <source>
        <strain evidence="11">BN30871</strain>
    </source>
</reference>
<dbReference type="Pfam" id="PF01467">
    <property type="entry name" value="CTP_transf_like"/>
    <property type="match status" value="1"/>
</dbReference>
<keyword evidence="6 9" id="KW-0460">Magnesium</keyword>
<feature type="domain" description="Cytidyltransferase-like" evidence="10">
    <location>
        <begin position="9"/>
        <end position="136"/>
    </location>
</feature>
<dbReference type="Gene3D" id="3.40.50.620">
    <property type="entry name" value="HUPs"/>
    <property type="match status" value="1"/>
</dbReference>
<evidence type="ECO:0000256" key="7">
    <source>
        <dbReference type="ARBA" id="ARBA00022993"/>
    </source>
</evidence>
<comment type="subunit">
    <text evidence="9">Homohexamer.</text>
</comment>
<dbReference type="GO" id="GO:0005737">
    <property type="term" value="C:cytoplasm"/>
    <property type="evidence" value="ECO:0007669"/>
    <property type="project" value="UniProtKB-SubCell"/>
</dbReference>
<feature type="site" description="Transition state stabilizer" evidence="9">
    <location>
        <position position="21"/>
    </location>
</feature>
<feature type="binding site" evidence="9">
    <location>
        <position position="13"/>
    </location>
    <ligand>
        <name>substrate</name>
    </ligand>
</feature>
<proteinExistence type="inferred from homology"/>
<feature type="binding site" evidence="9">
    <location>
        <position position="45"/>
    </location>
    <ligand>
        <name>substrate</name>
    </ligand>
</feature>
<evidence type="ECO:0000256" key="5">
    <source>
        <dbReference type="ARBA" id="ARBA00022840"/>
    </source>
</evidence>
<evidence type="ECO:0000256" key="9">
    <source>
        <dbReference type="HAMAP-Rule" id="MF_00151"/>
    </source>
</evidence>
<comment type="cofactor">
    <cofactor evidence="9">
        <name>Mg(2+)</name>
        <dbReference type="ChEBI" id="CHEBI:18420"/>
    </cofactor>
</comment>
<dbReference type="GO" id="GO:0015937">
    <property type="term" value="P:coenzyme A biosynthetic process"/>
    <property type="evidence" value="ECO:0007669"/>
    <property type="project" value="UniProtKB-UniRule"/>
</dbReference>
<dbReference type="GO" id="GO:0005524">
    <property type="term" value="F:ATP binding"/>
    <property type="evidence" value="ECO:0007669"/>
    <property type="project" value="UniProtKB-KW"/>
</dbReference>
<evidence type="ECO:0000256" key="4">
    <source>
        <dbReference type="ARBA" id="ARBA00022741"/>
    </source>
</evidence>
<evidence type="ECO:0000256" key="1">
    <source>
        <dbReference type="ARBA" id="ARBA00022490"/>
    </source>
</evidence>
<organism evidence="11">
    <name type="scientific">Sulfurovum sp. enrichment culture clone C5</name>
    <dbReference type="NCBI Taxonomy" id="497650"/>
    <lineage>
        <taxon>Bacteria</taxon>
        <taxon>Pseudomonadati</taxon>
        <taxon>Campylobacterota</taxon>
        <taxon>Epsilonproteobacteria</taxon>
        <taxon>Campylobacterales</taxon>
        <taxon>Sulfurovaceae</taxon>
        <taxon>Sulfurovum</taxon>
        <taxon>environmental samples</taxon>
    </lineage>
</organism>
<comment type="similarity">
    <text evidence="9">Belongs to the bacterial CoaD family.</text>
</comment>
<dbReference type="PANTHER" id="PTHR21342">
    <property type="entry name" value="PHOSPHOPANTETHEINE ADENYLYLTRANSFERASE"/>
    <property type="match status" value="1"/>
</dbReference>
<keyword evidence="7 9" id="KW-0173">Coenzyme A biosynthesis</keyword>
<feature type="binding site" evidence="9">
    <location>
        <position position="21"/>
    </location>
    <ligand>
        <name>ATP</name>
        <dbReference type="ChEBI" id="CHEBI:30616"/>
    </ligand>
</feature>
<dbReference type="InterPro" id="IPR014729">
    <property type="entry name" value="Rossmann-like_a/b/a_fold"/>
</dbReference>
<dbReference type="SUPFAM" id="SSF52374">
    <property type="entry name" value="Nucleotidylyl transferase"/>
    <property type="match status" value="1"/>
</dbReference>
<dbReference type="InterPro" id="IPR001980">
    <property type="entry name" value="PPAT"/>
</dbReference>
<keyword evidence="2 9" id="KW-0808">Transferase</keyword>
<feature type="binding site" evidence="9">
    <location>
        <position position="91"/>
    </location>
    <ligand>
        <name>substrate</name>
    </ligand>
</feature>
<comment type="function">
    <text evidence="9">Reversibly transfers an adenylyl group from ATP to 4'-phosphopantetheine, yielding dephospho-CoA (dPCoA) and pyrophosphate.</text>
</comment>
<keyword evidence="5 9" id="KW-0067">ATP-binding</keyword>
<name>A0A0S4XM33_9BACT</name>
<feature type="binding site" evidence="9">
    <location>
        <begin position="127"/>
        <end position="133"/>
    </location>
    <ligand>
        <name>ATP</name>
        <dbReference type="ChEBI" id="CHEBI:30616"/>
    </ligand>
</feature>
<evidence type="ECO:0000256" key="8">
    <source>
        <dbReference type="ARBA" id="ARBA00029346"/>
    </source>
</evidence>
<accession>A0A0S4XM33</accession>
<keyword evidence="3 9" id="KW-0548">Nucleotidyltransferase</keyword>
<evidence type="ECO:0000313" key="11">
    <source>
        <dbReference type="EMBL" id="CUV65367.1"/>
    </source>
</evidence>
<comment type="catalytic activity">
    <reaction evidence="8 9">
        <text>(R)-4'-phosphopantetheine + ATP + H(+) = 3'-dephospho-CoA + diphosphate</text>
        <dbReference type="Rhea" id="RHEA:19801"/>
        <dbReference type="ChEBI" id="CHEBI:15378"/>
        <dbReference type="ChEBI" id="CHEBI:30616"/>
        <dbReference type="ChEBI" id="CHEBI:33019"/>
        <dbReference type="ChEBI" id="CHEBI:57328"/>
        <dbReference type="ChEBI" id="CHEBI:61723"/>
        <dbReference type="EC" id="2.7.7.3"/>
    </reaction>
</comment>
<protein>
    <recommendedName>
        <fullName evidence="9">Phosphopantetheine adenylyltransferase</fullName>
        <ecNumber evidence="9">2.7.7.3</ecNumber>
    </recommendedName>
    <alternativeName>
        <fullName evidence="9">Dephospho-CoA pyrophosphorylase</fullName>
    </alternativeName>
    <alternativeName>
        <fullName evidence="9">Pantetheine-phosphate adenylyltransferase</fullName>
        <shortName evidence="9">PPAT</shortName>
    </alternativeName>
</protein>
<keyword evidence="1 9" id="KW-0963">Cytoplasm</keyword>
<dbReference type="NCBIfam" id="TIGR00125">
    <property type="entry name" value="cyt_tran_rel"/>
    <property type="match status" value="1"/>
</dbReference>
<dbReference type="NCBIfam" id="TIGR01510">
    <property type="entry name" value="coaD_prev_kdtB"/>
    <property type="match status" value="1"/>
</dbReference>
<feature type="binding site" evidence="9">
    <location>
        <begin position="13"/>
        <end position="14"/>
    </location>
    <ligand>
        <name>ATP</name>
        <dbReference type="ChEBI" id="CHEBI:30616"/>
    </ligand>
</feature>
<feature type="binding site" evidence="9">
    <location>
        <position position="77"/>
    </location>
    <ligand>
        <name>substrate</name>
    </ligand>
</feature>
<gene>
    <name evidence="9 11" type="primary">coaD</name>
    <name evidence="11" type="ORF">BN3087_320002</name>
</gene>
<feature type="binding site" evidence="9">
    <location>
        <begin position="92"/>
        <end position="94"/>
    </location>
    <ligand>
        <name>ATP</name>
        <dbReference type="ChEBI" id="CHEBI:30616"/>
    </ligand>
</feature>
<dbReference type="HAMAP" id="MF_00151">
    <property type="entry name" value="PPAT_bact"/>
    <property type="match status" value="1"/>
</dbReference>
<dbReference type="EMBL" id="FAXN01000032">
    <property type="protein sequence ID" value="CUV65367.1"/>
    <property type="molecule type" value="Genomic_DNA"/>
</dbReference>
<dbReference type="UniPathway" id="UPA00241">
    <property type="reaction ID" value="UER00355"/>
</dbReference>
<comment type="subcellular location">
    <subcellularLocation>
        <location evidence="9">Cytoplasm</location>
    </subcellularLocation>
</comment>
<keyword evidence="4 9" id="KW-0547">Nucleotide-binding</keyword>
<evidence type="ECO:0000259" key="10">
    <source>
        <dbReference type="Pfam" id="PF01467"/>
    </source>
</evidence>
<dbReference type="GO" id="GO:0004595">
    <property type="term" value="F:pantetheine-phosphate adenylyltransferase activity"/>
    <property type="evidence" value="ECO:0007669"/>
    <property type="project" value="UniProtKB-UniRule"/>
</dbReference>
<evidence type="ECO:0000256" key="6">
    <source>
        <dbReference type="ARBA" id="ARBA00022842"/>
    </source>
</evidence>
<dbReference type="PRINTS" id="PR01020">
    <property type="entry name" value="LPSBIOSNTHSS"/>
</dbReference>
<dbReference type="AlphaFoldDB" id="A0A0S4XM33"/>
<comment type="pathway">
    <text evidence="9">Cofactor biosynthesis; coenzyme A biosynthesis; CoA from (R)-pantothenate: step 4/5.</text>
</comment>
<dbReference type="PANTHER" id="PTHR21342:SF1">
    <property type="entry name" value="PHOSPHOPANTETHEINE ADENYLYLTRANSFERASE"/>
    <property type="match status" value="1"/>
</dbReference>
<feature type="binding site" evidence="9">
    <location>
        <position position="102"/>
    </location>
    <ligand>
        <name>ATP</name>
        <dbReference type="ChEBI" id="CHEBI:30616"/>
    </ligand>
</feature>